<evidence type="ECO:0000256" key="3">
    <source>
        <dbReference type="ARBA" id="ARBA00022827"/>
    </source>
</evidence>
<dbReference type="Proteomes" id="UP000001396">
    <property type="component" value="Unassembled WGS sequence"/>
</dbReference>
<dbReference type="InterPro" id="IPR006094">
    <property type="entry name" value="Oxid_FAD_bind_N"/>
</dbReference>
<dbReference type="SUPFAM" id="SSF56176">
    <property type="entry name" value="FAD-binding/transporter-associated domain-like"/>
    <property type="match status" value="1"/>
</dbReference>
<evidence type="ECO:0000256" key="5">
    <source>
        <dbReference type="SAM" id="SignalP"/>
    </source>
</evidence>
<feature type="signal peptide" evidence="5">
    <location>
        <begin position="1"/>
        <end position="19"/>
    </location>
</feature>
<comment type="similarity">
    <text evidence="1">Belongs to the oxygen-dependent FAD-linked oxidoreductase family.</text>
</comment>
<dbReference type="InterPro" id="IPR036318">
    <property type="entry name" value="FAD-bd_PCMH-like_sf"/>
</dbReference>
<dbReference type="InParanoid" id="D3AYW3"/>
<accession>D3AYW3</accession>
<dbReference type="GO" id="GO:0016491">
    <property type="term" value="F:oxidoreductase activity"/>
    <property type="evidence" value="ECO:0007669"/>
    <property type="project" value="UniProtKB-KW"/>
</dbReference>
<dbReference type="Gene3D" id="3.30.465.10">
    <property type="match status" value="1"/>
</dbReference>
<evidence type="ECO:0000256" key="1">
    <source>
        <dbReference type="ARBA" id="ARBA00005466"/>
    </source>
</evidence>
<reference evidence="7 8" key="1">
    <citation type="journal article" date="2011" name="Genome Res.">
        <title>Phylogeny-wide analysis of social amoeba genomes highlights ancient origins for complex intercellular communication.</title>
        <authorList>
            <person name="Heidel A.J."/>
            <person name="Lawal H.M."/>
            <person name="Felder M."/>
            <person name="Schilde C."/>
            <person name="Helps N.R."/>
            <person name="Tunggal B."/>
            <person name="Rivero F."/>
            <person name="John U."/>
            <person name="Schleicher M."/>
            <person name="Eichinger L."/>
            <person name="Platzer M."/>
            <person name="Noegel A.A."/>
            <person name="Schaap P."/>
            <person name="Gloeckner G."/>
        </authorList>
    </citation>
    <scope>NUCLEOTIDE SEQUENCE [LARGE SCALE GENOMIC DNA]</scope>
    <source>
        <strain evidence="8">ATCC 26659 / Pp 5 / PN500</strain>
    </source>
</reference>
<dbReference type="InterPro" id="IPR012951">
    <property type="entry name" value="BBE"/>
</dbReference>
<dbReference type="Pfam" id="PF08031">
    <property type="entry name" value="BBE"/>
    <property type="match status" value="1"/>
</dbReference>
<name>D3AYW3_HETP5</name>
<keyword evidence="2" id="KW-0285">Flavoprotein</keyword>
<dbReference type="Pfam" id="PF01565">
    <property type="entry name" value="FAD_binding_4"/>
    <property type="match status" value="1"/>
</dbReference>
<dbReference type="InterPro" id="IPR050416">
    <property type="entry name" value="FAD-linked_Oxidoreductase"/>
</dbReference>
<evidence type="ECO:0000256" key="4">
    <source>
        <dbReference type="ARBA" id="ARBA00023002"/>
    </source>
</evidence>
<dbReference type="GeneID" id="31356413"/>
<proteinExistence type="inferred from homology"/>
<dbReference type="AlphaFoldDB" id="D3AYW3"/>
<dbReference type="PANTHER" id="PTHR42973">
    <property type="entry name" value="BINDING OXIDOREDUCTASE, PUTATIVE (AFU_ORTHOLOGUE AFUA_1G17690)-RELATED"/>
    <property type="match status" value="1"/>
</dbReference>
<dbReference type="InterPro" id="IPR016166">
    <property type="entry name" value="FAD-bd_PCMH"/>
</dbReference>
<feature type="domain" description="FAD-binding PCMH-type" evidence="6">
    <location>
        <begin position="85"/>
        <end position="256"/>
    </location>
</feature>
<evidence type="ECO:0000313" key="8">
    <source>
        <dbReference type="Proteomes" id="UP000001396"/>
    </source>
</evidence>
<dbReference type="FunCoup" id="D3AYW3">
    <property type="interactions" value="2"/>
</dbReference>
<protein>
    <submittedName>
        <fullName evidence="7">FAD dependent oxidoreductase domain-containing protein</fullName>
    </submittedName>
</protein>
<comment type="caution">
    <text evidence="7">The sequence shown here is derived from an EMBL/GenBank/DDBJ whole genome shotgun (WGS) entry which is preliminary data.</text>
</comment>
<dbReference type="GO" id="GO:0071949">
    <property type="term" value="F:FAD binding"/>
    <property type="evidence" value="ECO:0007669"/>
    <property type="project" value="InterPro"/>
</dbReference>
<dbReference type="InterPro" id="IPR016169">
    <property type="entry name" value="FAD-bd_PCMH_sub2"/>
</dbReference>
<sequence length="517" mass="58016">MKKILSSFLLVCFLLVVTAAELESNTNSGDIEINFEGDGNDFEAFDVEDQDAAALSDFGVLPPVIIPRSNSTLFTQHFQSYNSRLFHVPYSYFMPNSAKQVSQALTYARLNRRRVTIKSGGHSCEALSSADNTVVIDMSKMKSTQIDMATRQIKVQSGLNWMEFYNTTVPLGLATAGGSCPTVNVGGLIGGGGANYLAPRYGYAVDNVVSMTVVTADGRIRNCSPNQHKDLFWAMRGAGHGGLGVIVDVTLQLHPIEPKLYRNGVKMTFDVFQQVLLFVDQYSRTMDQNIYMNMFAGMKVLTGPSSRYARCNFFYNGDPAVGDTEFRKFFGALQAVVPSVTTNFNSTPVGFVQILGGIADPPIARSYTRGRFMENWTPLTADLLVSMFDNTTVPVMTNTSDTTANIFFEMYFHGGQMQNKSRNFNAFVHRSAQWSASIALNYQSADNDQVFSTWDKKVAQKMTLFSKSIYQNYPDTDYPDWERAYYGENYWRLQLIKLKYDPFNFFNYTQSIRHPFA</sequence>
<keyword evidence="4" id="KW-0560">Oxidoreductase</keyword>
<dbReference type="STRING" id="670386.D3AYW3"/>
<keyword evidence="3" id="KW-0274">FAD</keyword>
<evidence type="ECO:0000313" key="7">
    <source>
        <dbReference type="EMBL" id="EFA85653.1"/>
    </source>
</evidence>
<dbReference type="OMA" id="DTAFYYR"/>
<dbReference type="Gene3D" id="3.40.462.20">
    <property type="match status" value="1"/>
</dbReference>
<evidence type="ECO:0000256" key="2">
    <source>
        <dbReference type="ARBA" id="ARBA00022630"/>
    </source>
</evidence>
<keyword evidence="5" id="KW-0732">Signal</keyword>
<feature type="chain" id="PRO_5003040630" evidence="5">
    <location>
        <begin position="20"/>
        <end position="517"/>
    </location>
</feature>
<keyword evidence="8" id="KW-1185">Reference proteome</keyword>
<dbReference type="PANTHER" id="PTHR42973:SF44">
    <property type="entry name" value="FAD-BINDING PCMH-TYPE DOMAIN-CONTAINING PROTEIN"/>
    <property type="match status" value="1"/>
</dbReference>
<gene>
    <name evidence="7" type="ORF">PPL_00882</name>
</gene>
<dbReference type="EMBL" id="ADBJ01000004">
    <property type="protein sequence ID" value="EFA85653.1"/>
    <property type="molecule type" value="Genomic_DNA"/>
</dbReference>
<dbReference type="RefSeq" id="XP_020437760.1">
    <property type="nucleotide sequence ID" value="XM_020571902.1"/>
</dbReference>
<dbReference type="PROSITE" id="PS51387">
    <property type="entry name" value="FAD_PCMH"/>
    <property type="match status" value="1"/>
</dbReference>
<organism evidence="7 8">
    <name type="scientific">Heterostelium pallidum (strain ATCC 26659 / Pp 5 / PN500)</name>
    <name type="common">Cellular slime mold</name>
    <name type="synonym">Polysphondylium pallidum</name>
    <dbReference type="NCBI Taxonomy" id="670386"/>
    <lineage>
        <taxon>Eukaryota</taxon>
        <taxon>Amoebozoa</taxon>
        <taxon>Evosea</taxon>
        <taxon>Eumycetozoa</taxon>
        <taxon>Dictyostelia</taxon>
        <taxon>Acytosteliales</taxon>
        <taxon>Acytosteliaceae</taxon>
        <taxon>Heterostelium</taxon>
    </lineage>
</organism>
<evidence type="ECO:0000259" key="6">
    <source>
        <dbReference type="PROSITE" id="PS51387"/>
    </source>
</evidence>